<sequence length="608" mass="65425">MYQLPVPRDGLAARTRAGRRPARTPSFAAPATATRAGLACRLALALALAAWPAARAWSQAISQEAAANQEALREQERARALREQFERQPEVRLPTGAGPSDGGRLRFDESPCFVIGHMVLEGEAAARFQWALAAAGVAQTGQPDNPLGHCLGARAIDQVLQRVQNAILARGYVTTRVLVAPQDLSGGTLKLTLIAGRVRAIRTLPGSGARATLWNAIPVAPGELLDLRAVEQGLENFKRVPTADADIQILPAEGAGAGPGDSDLAVLWRQGWPLRASLSLDDSGSAATGKYQAAMTISYDHPLALNDLFFISVNHALSHAQSSGQGATAHYSLPYGRWLLGATAAHNRYRQSVPGAFQAYTYSGESKNGDLKLARVVYRDAVSKSTVSLRGWARSSRNFIDDTEVAVQRRRMAGWEMGLEQRATIGPATLELHLNYRRGTGAWHAQRAVEEARGEGTSRFGLIATDATIGVPFTVAGQQLRYQGAWRSQHNRTTLIAQDRFAIGGRYTVRGFDGENSLVAERGWLLRNEIGVPLGASAQELYVGLDHGEVAGPSSANLVGKRLTGAVLGLRGQWRTLQFDGFAGAPVRKPPPFRTARRTAGFSINVNY</sequence>
<evidence type="ECO:0000259" key="6">
    <source>
        <dbReference type="Pfam" id="PF08479"/>
    </source>
</evidence>
<keyword evidence="1" id="KW-0472">Membrane</keyword>
<keyword evidence="1" id="KW-1134">Transmembrane beta strand</keyword>
<dbReference type="PANTHER" id="PTHR34597:SF3">
    <property type="entry name" value="OUTER MEMBRANE TRANSPORTER CDIB"/>
    <property type="match status" value="1"/>
</dbReference>
<keyword evidence="9" id="KW-1185">Reference proteome</keyword>
<dbReference type="PANTHER" id="PTHR34597">
    <property type="entry name" value="SLR1661 PROTEIN"/>
    <property type="match status" value="1"/>
</dbReference>
<evidence type="ECO:0000259" key="7">
    <source>
        <dbReference type="Pfam" id="PF17287"/>
    </source>
</evidence>
<evidence type="ECO:0000313" key="8">
    <source>
        <dbReference type="EMBL" id="MBA5688165.1"/>
    </source>
</evidence>
<feature type="region of interest" description="Disordered" evidence="4">
    <location>
        <begin position="1"/>
        <end position="30"/>
    </location>
</feature>
<evidence type="ECO:0000313" key="9">
    <source>
        <dbReference type="Proteomes" id="UP000573499"/>
    </source>
</evidence>
<dbReference type="InterPro" id="IPR051544">
    <property type="entry name" value="TPS_OM_transporter"/>
</dbReference>
<dbReference type="Proteomes" id="UP000573499">
    <property type="component" value="Unassembled WGS sequence"/>
</dbReference>
<dbReference type="RefSeq" id="WP_182154001.1">
    <property type="nucleotide sequence ID" value="NZ_JACEZU010000006.1"/>
</dbReference>
<proteinExistence type="predicted"/>
<dbReference type="Pfam" id="PF03865">
    <property type="entry name" value="ShlB"/>
    <property type="match status" value="1"/>
</dbReference>
<dbReference type="GO" id="GO:0046819">
    <property type="term" value="P:protein secretion by the type V secretion system"/>
    <property type="evidence" value="ECO:0007669"/>
    <property type="project" value="TreeGrafter"/>
</dbReference>
<organism evidence="8 9">
    <name type="scientific">Rugamonas apoptosis</name>
    <dbReference type="NCBI Taxonomy" id="2758570"/>
    <lineage>
        <taxon>Bacteria</taxon>
        <taxon>Pseudomonadati</taxon>
        <taxon>Pseudomonadota</taxon>
        <taxon>Betaproteobacteria</taxon>
        <taxon>Burkholderiales</taxon>
        <taxon>Oxalobacteraceae</taxon>
        <taxon>Telluria group</taxon>
        <taxon>Rugamonas</taxon>
    </lineage>
</organism>
<evidence type="ECO:0000256" key="4">
    <source>
        <dbReference type="SAM" id="MobiDB-lite"/>
    </source>
</evidence>
<dbReference type="InterPro" id="IPR005565">
    <property type="entry name" value="Hemolysn_activator_HlyB_C"/>
</dbReference>
<dbReference type="GO" id="GO:0098046">
    <property type="term" value="C:type V protein secretion system complex"/>
    <property type="evidence" value="ECO:0007669"/>
    <property type="project" value="TreeGrafter"/>
</dbReference>
<dbReference type="Pfam" id="PF17287">
    <property type="entry name" value="POTRA_3"/>
    <property type="match status" value="1"/>
</dbReference>
<dbReference type="PIRSF" id="PIRSF029745">
    <property type="entry name" value="FhaC"/>
    <property type="match status" value="1"/>
</dbReference>
<dbReference type="Gene3D" id="3.10.20.310">
    <property type="entry name" value="membrane protein fhac"/>
    <property type="match status" value="1"/>
</dbReference>
<evidence type="ECO:0000256" key="1">
    <source>
        <dbReference type="ARBA" id="ARBA00022452"/>
    </source>
</evidence>
<accession>A0A7W2FAK2</accession>
<keyword evidence="3" id="KW-0998">Cell outer membrane</keyword>
<feature type="domain" description="Haemolysin activator HlyB C-terminal" evidence="5">
    <location>
        <begin position="260"/>
        <end position="572"/>
    </location>
</feature>
<evidence type="ECO:0000259" key="5">
    <source>
        <dbReference type="Pfam" id="PF03865"/>
    </source>
</evidence>
<dbReference type="EMBL" id="JACEZU010000006">
    <property type="protein sequence ID" value="MBA5688165.1"/>
    <property type="molecule type" value="Genomic_DNA"/>
</dbReference>
<dbReference type="GO" id="GO:0008320">
    <property type="term" value="F:protein transmembrane transporter activity"/>
    <property type="evidence" value="ECO:0007669"/>
    <property type="project" value="TreeGrafter"/>
</dbReference>
<dbReference type="AlphaFoldDB" id="A0A7W2FAK2"/>
<dbReference type="InterPro" id="IPR035251">
    <property type="entry name" value="ShlB_POTRA"/>
</dbReference>
<gene>
    <name evidence="8" type="ORF">H3H39_14040</name>
</gene>
<evidence type="ECO:0000256" key="2">
    <source>
        <dbReference type="ARBA" id="ARBA00022692"/>
    </source>
</evidence>
<dbReference type="InterPro" id="IPR013686">
    <property type="entry name" value="Polypept-transport_assoc_ShlB"/>
</dbReference>
<feature type="domain" description="ShlB POTRA" evidence="7">
    <location>
        <begin position="200"/>
        <end position="251"/>
    </location>
</feature>
<keyword evidence="2" id="KW-0812">Transmembrane</keyword>
<protein>
    <submittedName>
        <fullName evidence="8">ShlB/FhaC/HecB family hemolysin secretion/activation protein</fullName>
    </submittedName>
</protein>
<name>A0A7W2FAK2_9BURK</name>
<dbReference type="Gene3D" id="2.40.160.50">
    <property type="entry name" value="membrane protein fhac: a member of the omp85/tpsb transporter family"/>
    <property type="match status" value="1"/>
</dbReference>
<comment type="caution">
    <text evidence="8">The sequence shown here is derived from an EMBL/GenBank/DDBJ whole genome shotgun (WGS) entry which is preliminary data.</text>
</comment>
<evidence type="ECO:0000256" key="3">
    <source>
        <dbReference type="ARBA" id="ARBA00023237"/>
    </source>
</evidence>
<reference evidence="8 9" key="1">
    <citation type="submission" date="2020-07" db="EMBL/GenBank/DDBJ databases">
        <title>Novel species isolated from subtropical streams in China.</title>
        <authorList>
            <person name="Lu H."/>
        </authorList>
    </citation>
    <scope>NUCLEOTIDE SEQUENCE [LARGE SCALE GENOMIC DNA]</scope>
    <source>
        <strain evidence="8 9">LX47W</strain>
    </source>
</reference>
<dbReference type="InterPro" id="IPR027282">
    <property type="entry name" value="TPS"/>
</dbReference>
<dbReference type="Pfam" id="PF08479">
    <property type="entry name" value="POTRA_2"/>
    <property type="match status" value="1"/>
</dbReference>
<feature type="domain" description="Polypeptide-transport-associated ShlB-type" evidence="6">
    <location>
        <begin position="146"/>
        <end position="196"/>
    </location>
</feature>